<proteinExistence type="predicted"/>
<keyword evidence="4" id="KW-1185">Reference proteome</keyword>
<protein>
    <recommendedName>
        <fullName evidence="2">DUF7869 domain-containing protein</fullName>
    </recommendedName>
</protein>
<feature type="region of interest" description="Disordered" evidence="1">
    <location>
        <begin position="90"/>
        <end position="122"/>
    </location>
</feature>
<dbReference type="PANTHER" id="PTHR10773:SF19">
    <property type="match status" value="1"/>
</dbReference>
<feature type="compositionally biased region" description="Low complexity" evidence="1">
    <location>
        <begin position="98"/>
        <end position="114"/>
    </location>
</feature>
<evidence type="ECO:0000313" key="3">
    <source>
        <dbReference type="EMBL" id="CAD0196001.1"/>
    </source>
</evidence>
<gene>
    <name evidence="3" type="ORF">CINC_LOCUS10297</name>
</gene>
<feature type="domain" description="DUF7869" evidence="2">
    <location>
        <begin position="567"/>
        <end position="667"/>
    </location>
</feature>
<dbReference type="OrthoDB" id="6776127at2759"/>
<evidence type="ECO:0000256" key="1">
    <source>
        <dbReference type="SAM" id="MobiDB-lite"/>
    </source>
</evidence>
<sequence>MYWPLHYYLLLFYRMSRRVHKILNMVRDNSRSIGENVLVMEKHSQTDNPVLEEPDVPLNESLDSNSIPDSQSCISLSLLDDECLEKRPNLVVPESNYDSDTSESTSSTSSVSDFSSDDSVKDPDFLMRQDLALTDSDSDNDCIQNVNLLTKSRLLQLSPQPGPSGLYKEIKASGHSNPLADISFDDVPMRLESETIDPQPSDLQSYNDNMQVGSVGISSVETASPCNVENENIEKRGHKRKANPNSWQKNMSKLLRNSGKAYTSMSKTKRKVEEKKMGSVCSVKCKFQCSTKITHEERLIIFNEYWNTGDLEAQRQFIYNNLTEIEPKYRYTRVGSSRKNHNNAYYLPLNSNRTRVCKVFFMNTLSISDTVIRTVVKKYQSNPTVIQFKEQRGKHTNHYQLEPSLKHGVRAHINSIPRIESHYCRSQSKREYIEGGLTLAALHRDYVENCVSENKQYVSYQIYYNIFMNEFNISFWQPKKDQCEECTAFKNCEDKSTLEEKHQEHLNEKVLARAEKEKDKGNVSENLKVAVYDLQAVMPCPRGEVSSFYYVSKINVLNFTITELGSKNTTCFVWHEGEGARGVNEIGSCVLMYLKDLNNIATEEFDVIFYSDNCCGQQKNKFMVSMYQYATNTLPKLRSVTHKFLIKGHTQNEGDAVHSTIQKNITRALKSSPIYVPDQYITLIKTAKMKGSPYIVKELAHDSFVDLKPLASGNYTINEDKEKVKWSDIKVLKIDKYVKNQFLYKTSYQDNEFKSVSTLNKGRQQKTNPSENIRTPKKLYNQKLNVTQAKKQGILNLINKNIIPKYYESFFANL</sequence>
<dbReference type="PANTHER" id="PTHR10773">
    <property type="entry name" value="DNA-DIRECTED RNA POLYMERASES I, II, AND III SUBUNIT RPABC2"/>
    <property type="match status" value="1"/>
</dbReference>
<dbReference type="AlphaFoldDB" id="A0A9N8PYS4"/>
<evidence type="ECO:0000313" key="4">
    <source>
        <dbReference type="Proteomes" id="UP001154114"/>
    </source>
</evidence>
<reference evidence="3" key="1">
    <citation type="submission" date="2021-12" db="EMBL/GenBank/DDBJ databases">
        <authorList>
            <person name="King R."/>
        </authorList>
    </citation>
    <scope>NUCLEOTIDE SEQUENCE</scope>
</reference>
<accession>A0A9N8PYS4</accession>
<feature type="region of interest" description="Disordered" evidence="1">
    <location>
        <begin position="44"/>
        <end position="68"/>
    </location>
</feature>
<dbReference type="EMBL" id="LR824007">
    <property type="protein sequence ID" value="CAD0196001.1"/>
    <property type="molecule type" value="Genomic_DNA"/>
</dbReference>
<dbReference type="InterPro" id="IPR057191">
    <property type="entry name" value="DUF7869"/>
</dbReference>
<dbReference type="Proteomes" id="UP001154114">
    <property type="component" value="Chromosome 4"/>
</dbReference>
<name>A0A9N8PYS4_CHRIL</name>
<evidence type="ECO:0000259" key="2">
    <source>
        <dbReference type="Pfam" id="PF25273"/>
    </source>
</evidence>
<organism evidence="3 4">
    <name type="scientific">Chrysodeixis includens</name>
    <name type="common">Soybean looper</name>
    <name type="synonym">Pseudoplusia includens</name>
    <dbReference type="NCBI Taxonomy" id="689277"/>
    <lineage>
        <taxon>Eukaryota</taxon>
        <taxon>Metazoa</taxon>
        <taxon>Ecdysozoa</taxon>
        <taxon>Arthropoda</taxon>
        <taxon>Hexapoda</taxon>
        <taxon>Insecta</taxon>
        <taxon>Pterygota</taxon>
        <taxon>Neoptera</taxon>
        <taxon>Endopterygota</taxon>
        <taxon>Lepidoptera</taxon>
        <taxon>Glossata</taxon>
        <taxon>Ditrysia</taxon>
        <taxon>Noctuoidea</taxon>
        <taxon>Noctuidae</taxon>
        <taxon>Plusiinae</taxon>
        <taxon>Chrysodeixis</taxon>
    </lineage>
</organism>
<dbReference type="Pfam" id="PF25273">
    <property type="entry name" value="DUF7869"/>
    <property type="match status" value="1"/>
</dbReference>